<dbReference type="Proteomes" id="UP001499882">
    <property type="component" value="Unassembled WGS sequence"/>
</dbReference>
<protein>
    <submittedName>
        <fullName evidence="5">Aldehyde dehydrogenase family protein</fullName>
    </submittedName>
</protein>
<dbReference type="PROSITE" id="PS00687">
    <property type="entry name" value="ALDEHYDE_DEHYDR_GLU"/>
    <property type="match status" value="1"/>
</dbReference>
<dbReference type="PANTHER" id="PTHR11699">
    <property type="entry name" value="ALDEHYDE DEHYDROGENASE-RELATED"/>
    <property type="match status" value="1"/>
</dbReference>
<evidence type="ECO:0000313" key="6">
    <source>
        <dbReference type="Proteomes" id="UP001499882"/>
    </source>
</evidence>
<reference evidence="6" key="1">
    <citation type="journal article" date="2019" name="Int. J. Syst. Evol. Microbiol.">
        <title>The Global Catalogue of Microorganisms (GCM) 10K type strain sequencing project: providing services to taxonomists for standard genome sequencing and annotation.</title>
        <authorList>
            <consortium name="The Broad Institute Genomics Platform"/>
            <consortium name="The Broad Institute Genome Sequencing Center for Infectious Disease"/>
            <person name="Wu L."/>
            <person name="Ma J."/>
        </authorList>
    </citation>
    <scope>NUCLEOTIDE SEQUENCE [LARGE SCALE GENOMIC DNA]</scope>
    <source>
        <strain evidence="6">JCM 18532</strain>
    </source>
</reference>
<sequence>MTATEAAADPIVDHVGSQDFKMLIGGSFVDSVTGATREVFDPSTGGRLADIPLAGADDVQQAYEAAAAAQPAWEALGVKGRADCFAAFQTLIHENREHLAMLDAIDCGNPVKAMRVDIDICDTYLEGWPAFAQSMTGEVFPASPGNLHYTAHRPYGVVGRITAFNHPVMFAITRPLPSLITGNTLVMKPSDETSLSTLALARLFGEAFPPGVVNIVTGGAEVGDTIVTHPNIKRLAFTGSVGTGLLIQKRAAESGYIKHASLELGGKNAMIVFPDVDLDLAVEGAIYGMNLDVCQGQSCGSNSRILVHAKIHDEFVTRMAARLDEFRVGVAYDEATDVGPVVSRAHFDRVTGYIESGIAEGATLVRGGGRPDGLPAGGHFIEPALFADVSLNMRIGREEIFGPVMSVFAWDDYDTMLRDANGLDLGLTASVWTNDLAIAHKTAAALDAGYVWINDSTRHYFGTPFGGSKNSALGREESQDELLSYLEQKVVHTRLGDARASLSRLLG</sequence>
<name>A0ABP8YUI2_9ACTN</name>
<dbReference type="InterPro" id="IPR016161">
    <property type="entry name" value="Ald_DH/histidinol_DH"/>
</dbReference>
<keyword evidence="1 3" id="KW-0560">Oxidoreductase</keyword>
<dbReference type="EMBL" id="BAABKN010000014">
    <property type="protein sequence ID" value="GAA4738222.1"/>
    <property type="molecule type" value="Genomic_DNA"/>
</dbReference>
<dbReference type="InterPro" id="IPR016162">
    <property type="entry name" value="Ald_DH_N"/>
</dbReference>
<evidence type="ECO:0000256" key="2">
    <source>
        <dbReference type="PROSITE-ProRule" id="PRU10007"/>
    </source>
</evidence>
<evidence type="ECO:0000313" key="5">
    <source>
        <dbReference type="EMBL" id="GAA4738222.1"/>
    </source>
</evidence>
<dbReference type="RefSeq" id="WP_345526910.1">
    <property type="nucleotide sequence ID" value="NZ_BAABKN010000014.1"/>
</dbReference>
<proteinExistence type="inferred from homology"/>
<comment type="caution">
    <text evidence="5">The sequence shown here is derived from an EMBL/GenBank/DDBJ whole genome shotgun (WGS) entry which is preliminary data.</text>
</comment>
<dbReference type="Gene3D" id="3.40.605.10">
    <property type="entry name" value="Aldehyde Dehydrogenase, Chain A, domain 1"/>
    <property type="match status" value="1"/>
</dbReference>
<dbReference type="SUPFAM" id="SSF53720">
    <property type="entry name" value="ALDH-like"/>
    <property type="match status" value="1"/>
</dbReference>
<organism evidence="5 6">
    <name type="scientific">Nocardioides endophyticus</name>
    <dbReference type="NCBI Taxonomy" id="1353775"/>
    <lineage>
        <taxon>Bacteria</taxon>
        <taxon>Bacillati</taxon>
        <taxon>Actinomycetota</taxon>
        <taxon>Actinomycetes</taxon>
        <taxon>Propionibacteriales</taxon>
        <taxon>Nocardioidaceae</taxon>
        <taxon>Nocardioides</taxon>
    </lineage>
</organism>
<evidence type="ECO:0000256" key="1">
    <source>
        <dbReference type="ARBA" id="ARBA00023002"/>
    </source>
</evidence>
<accession>A0ABP8YUI2</accession>
<keyword evidence="6" id="KW-1185">Reference proteome</keyword>
<dbReference type="InterPro" id="IPR015590">
    <property type="entry name" value="Aldehyde_DH_dom"/>
</dbReference>
<evidence type="ECO:0000259" key="4">
    <source>
        <dbReference type="Pfam" id="PF00171"/>
    </source>
</evidence>
<comment type="similarity">
    <text evidence="3">Belongs to the aldehyde dehydrogenase family.</text>
</comment>
<dbReference type="InterPro" id="IPR016163">
    <property type="entry name" value="Ald_DH_C"/>
</dbReference>
<feature type="active site" evidence="2">
    <location>
        <position position="263"/>
    </location>
</feature>
<dbReference type="InterPro" id="IPR029510">
    <property type="entry name" value="Ald_DH_CS_GLU"/>
</dbReference>
<dbReference type="Pfam" id="PF00171">
    <property type="entry name" value="Aldedh"/>
    <property type="match status" value="1"/>
</dbReference>
<feature type="domain" description="Aldehyde dehydrogenase" evidence="4">
    <location>
        <begin position="29"/>
        <end position="491"/>
    </location>
</feature>
<dbReference type="Gene3D" id="3.40.309.10">
    <property type="entry name" value="Aldehyde Dehydrogenase, Chain A, domain 2"/>
    <property type="match status" value="1"/>
</dbReference>
<evidence type="ECO:0000256" key="3">
    <source>
        <dbReference type="RuleBase" id="RU003345"/>
    </source>
</evidence>
<gene>
    <name evidence="5" type="ORF">GCM10023350_22930</name>
</gene>